<gene>
    <name evidence="1" type="ORF">HA237_00950</name>
    <name evidence="2" type="ORF">J4224_03895</name>
</gene>
<dbReference type="SUPFAM" id="SSF55729">
    <property type="entry name" value="Acyl-CoA N-acyltransferases (Nat)"/>
    <property type="match status" value="1"/>
</dbReference>
<comment type="caution">
    <text evidence="1">The sequence shown here is derived from an EMBL/GenBank/DDBJ whole genome shotgun (WGS) entry which is preliminary data.</text>
</comment>
<reference evidence="2" key="3">
    <citation type="submission" date="2021-05" db="EMBL/GenBank/DDBJ databases">
        <title>Protein family content uncovers lineage relationships and bacterial pathway maintenance mechanisms in DPANN archaea.</title>
        <authorList>
            <person name="Castelle C.J."/>
            <person name="Meheust R."/>
            <person name="Jaffe A.L."/>
            <person name="Seitz K."/>
            <person name="Gong X."/>
            <person name="Baker B.J."/>
            <person name="Banfield J.F."/>
        </authorList>
    </citation>
    <scope>NUCLEOTIDE SEQUENCE</scope>
    <source>
        <strain evidence="2">RIFCSPHIGHO2_01_FULL_GW2011_AR10_43_9</strain>
    </source>
</reference>
<protein>
    <recommendedName>
        <fullName evidence="4">GNAT family N-acetyltransferase</fullName>
    </recommendedName>
</protein>
<dbReference type="Proteomes" id="UP000683213">
    <property type="component" value="Unassembled WGS sequence"/>
</dbReference>
<evidence type="ECO:0000313" key="1">
    <source>
        <dbReference type="EMBL" id="HIH07916.1"/>
    </source>
</evidence>
<accession>A0A7J4IY74</accession>
<evidence type="ECO:0000313" key="2">
    <source>
        <dbReference type="EMBL" id="MBS3059536.1"/>
    </source>
</evidence>
<name>A0A7J4IY74_9ARCH</name>
<reference evidence="2" key="2">
    <citation type="submission" date="2021-03" db="EMBL/GenBank/DDBJ databases">
        <authorList>
            <person name="Jaffe A."/>
        </authorList>
    </citation>
    <scope>NUCLEOTIDE SEQUENCE</scope>
    <source>
        <strain evidence="2">RIFCSPHIGHO2_01_FULL_GW2011_AR10_43_9</strain>
    </source>
</reference>
<dbReference type="Proteomes" id="UP000577419">
    <property type="component" value="Unassembled WGS sequence"/>
</dbReference>
<evidence type="ECO:0008006" key="4">
    <source>
        <dbReference type="Google" id="ProtNLM"/>
    </source>
</evidence>
<reference evidence="3" key="1">
    <citation type="journal article" date="2020" name="bioRxiv">
        <title>A rank-normalized archaeal taxonomy based on genome phylogeny resolves widespread incomplete and uneven classifications.</title>
        <authorList>
            <person name="Rinke C."/>
            <person name="Chuvochina M."/>
            <person name="Mussig A.J."/>
            <person name="Chaumeil P.-A."/>
            <person name="Waite D.W."/>
            <person name="Whitman W.B."/>
            <person name="Parks D.H."/>
            <person name="Hugenholtz P."/>
        </authorList>
    </citation>
    <scope>NUCLEOTIDE SEQUENCE [LARGE SCALE GENOMIC DNA]</scope>
</reference>
<dbReference type="InterPro" id="IPR016181">
    <property type="entry name" value="Acyl_CoA_acyltransferase"/>
</dbReference>
<dbReference type="EMBL" id="JAGVWF010000055">
    <property type="protein sequence ID" value="MBS3059536.1"/>
    <property type="molecule type" value="Genomic_DNA"/>
</dbReference>
<dbReference type="AlphaFoldDB" id="A0A7J4IY74"/>
<organism evidence="1 3">
    <name type="scientific">Candidatus Iainarchaeum sp</name>
    <dbReference type="NCBI Taxonomy" id="3101447"/>
    <lineage>
        <taxon>Archaea</taxon>
        <taxon>Candidatus Iainarchaeota</taxon>
        <taxon>Candidatus Iainarchaeia</taxon>
        <taxon>Candidatus Iainarchaeales</taxon>
        <taxon>Candidatus Iainarchaeaceae</taxon>
        <taxon>Candidatus Iainarchaeum</taxon>
    </lineage>
</organism>
<sequence length="164" mass="18570">MRSFPKPLVVSKSLKGNKSKLVKDYVASWVKNANPKGKFYKKTRFIRRLPGSIILRLLRGLKYDGLLFEKNGKVAVHVFFQRHGNALHMFSVAAEQGFGGKGLATEALEGFLEYARAVPEIKSVRIGAGEHKGVMAIFKKFKQREHELKIIVRDGGWIDFPEKQ</sequence>
<proteinExistence type="predicted"/>
<dbReference type="EMBL" id="DUFG01000006">
    <property type="protein sequence ID" value="HIH07916.1"/>
    <property type="molecule type" value="Genomic_DNA"/>
</dbReference>
<evidence type="ECO:0000313" key="3">
    <source>
        <dbReference type="Proteomes" id="UP000577419"/>
    </source>
</evidence>